<evidence type="ECO:0000259" key="1">
    <source>
        <dbReference type="Pfam" id="PF06742"/>
    </source>
</evidence>
<organism evidence="2 3">
    <name type="scientific">Sandarakinorhabdus glacialis</name>
    <dbReference type="NCBI Taxonomy" id="1614636"/>
    <lineage>
        <taxon>Bacteria</taxon>
        <taxon>Pseudomonadati</taxon>
        <taxon>Pseudomonadota</taxon>
        <taxon>Alphaproteobacteria</taxon>
        <taxon>Sphingomonadales</taxon>
        <taxon>Sphingosinicellaceae</taxon>
        <taxon>Sandarakinorhabdus</taxon>
    </lineage>
</organism>
<dbReference type="InterPro" id="IPR037049">
    <property type="entry name" value="DUF1214_C_sf"/>
</dbReference>
<dbReference type="PANTHER" id="PTHR36509">
    <property type="entry name" value="BLL3101 PROTEIN"/>
    <property type="match status" value="1"/>
</dbReference>
<protein>
    <recommendedName>
        <fullName evidence="1">DUF1214 domain-containing protein</fullName>
    </recommendedName>
</protein>
<accession>A0A917ECM9</accession>
<evidence type="ECO:0000313" key="3">
    <source>
        <dbReference type="Proteomes" id="UP000635071"/>
    </source>
</evidence>
<reference evidence="2" key="2">
    <citation type="submission" date="2020-09" db="EMBL/GenBank/DDBJ databases">
        <authorList>
            <person name="Sun Q."/>
            <person name="Zhou Y."/>
        </authorList>
    </citation>
    <scope>NUCLEOTIDE SEQUENCE</scope>
    <source>
        <strain evidence="2">CGMCC 1.15519</strain>
    </source>
</reference>
<dbReference type="PANTHER" id="PTHR36509:SF2">
    <property type="entry name" value="BLL3101 PROTEIN"/>
    <property type="match status" value="1"/>
</dbReference>
<keyword evidence="3" id="KW-1185">Reference proteome</keyword>
<dbReference type="Gene3D" id="2.60.120.600">
    <property type="entry name" value="Domain of unknown function DUF1214, C-terminal domain"/>
    <property type="match status" value="1"/>
</dbReference>
<dbReference type="InterPro" id="IPR010621">
    <property type="entry name" value="DUF1214"/>
</dbReference>
<dbReference type="AlphaFoldDB" id="A0A917ECM9"/>
<dbReference type="Proteomes" id="UP000635071">
    <property type="component" value="Unassembled WGS sequence"/>
</dbReference>
<name>A0A917ECM9_9SPHN</name>
<dbReference type="EMBL" id="BMJM01000025">
    <property type="protein sequence ID" value="GGE22604.1"/>
    <property type="molecule type" value="Genomic_DNA"/>
</dbReference>
<dbReference type="SUPFAM" id="SSF160935">
    <property type="entry name" value="VPA0735-like"/>
    <property type="match status" value="1"/>
</dbReference>
<reference evidence="2" key="1">
    <citation type="journal article" date="2014" name="Int. J. Syst. Evol. Microbiol.">
        <title>Complete genome sequence of Corynebacterium casei LMG S-19264T (=DSM 44701T), isolated from a smear-ripened cheese.</title>
        <authorList>
            <consortium name="US DOE Joint Genome Institute (JGI-PGF)"/>
            <person name="Walter F."/>
            <person name="Albersmeier A."/>
            <person name="Kalinowski J."/>
            <person name="Ruckert C."/>
        </authorList>
    </citation>
    <scope>NUCLEOTIDE SEQUENCE</scope>
    <source>
        <strain evidence="2">CGMCC 1.15519</strain>
    </source>
</reference>
<dbReference type="Pfam" id="PF06742">
    <property type="entry name" value="DUF1214"/>
    <property type="match status" value="1"/>
</dbReference>
<evidence type="ECO:0000313" key="2">
    <source>
        <dbReference type="EMBL" id="GGE22604.1"/>
    </source>
</evidence>
<feature type="domain" description="DUF1214" evidence="1">
    <location>
        <begin position="1"/>
        <end position="70"/>
    </location>
</feature>
<proteinExistence type="predicted"/>
<sequence length="86" mass="9516">MYDGKTYFMIENSMKRYSIGSQTPGLEFAPDGSLTLLIQHESPGKALEANRLPASAGSFDVHLRTYVPQKALLDGNYKLPPLTAER</sequence>
<gene>
    <name evidence="2" type="ORF">GCM10011529_31520</name>
</gene>
<comment type="caution">
    <text evidence="2">The sequence shown here is derived from an EMBL/GenBank/DDBJ whole genome shotgun (WGS) entry which is preliminary data.</text>
</comment>